<sequence>MECGVCIGSMLIGTYWYICSVSLFFPLHDCNLLQLWAYQRHVTQYIRACYCMSA</sequence>
<name>A0A0A9PZS6_ARUDO</name>
<dbReference type="AlphaFoldDB" id="A0A0A9PZS6"/>
<proteinExistence type="predicted"/>
<protein>
    <submittedName>
        <fullName evidence="1">Uncharacterized protein</fullName>
    </submittedName>
</protein>
<evidence type="ECO:0000313" key="1">
    <source>
        <dbReference type="EMBL" id="JAD74170.1"/>
    </source>
</evidence>
<dbReference type="EMBL" id="GBRH01223725">
    <property type="protein sequence ID" value="JAD74170.1"/>
    <property type="molecule type" value="Transcribed_RNA"/>
</dbReference>
<reference evidence="1" key="1">
    <citation type="submission" date="2014-09" db="EMBL/GenBank/DDBJ databases">
        <authorList>
            <person name="Magalhaes I.L.F."/>
            <person name="Oliveira U."/>
            <person name="Santos F.R."/>
            <person name="Vidigal T.H.D.A."/>
            <person name="Brescovit A.D."/>
            <person name="Santos A.J."/>
        </authorList>
    </citation>
    <scope>NUCLEOTIDE SEQUENCE</scope>
    <source>
        <tissue evidence="1">Shoot tissue taken approximately 20 cm above the soil surface</tissue>
    </source>
</reference>
<reference evidence="1" key="2">
    <citation type="journal article" date="2015" name="Data Brief">
        <title>Shoot transcriptome of the giant reed, Arundo donax.</title>
        <authorList>
            <person name="Barrero R.A."/>
            <person name="Guerrero F.D."/>
            <person name="Moolhuijzen P."/>
            <person name="Goolsby J.A."/>
            <person name="Tidwell J."/>
            <person name="Bellgard S.E."/>
            <person name="Bellgard M.I."/>
        </authorList>
    </citation>
    <scope>NUCLEOTIDE SEQUENCE</scope>
    <source>
        <tissue evidence="1">Shoot tissue taken approximately 20 cm above the soil surface</tissue>
    </source>
</reference>
<organism evidence="1">
    <name type="scientific">Arundo donax</name>
    <name type="common">Giant reed</name>
    <name type="synonym">Donax arundinaceus</name>
    <dbReference type="NCBI Taxonomy" id="35708"/>
    <lineage>
        <taxon>Eukaryota</taxon>
        <taxon>Viridiplantae</taxon>
        <taxon>Streptophyta</taxon>
        <taxon>Embryophyta</taxon>
        <taxon>Tracheophyta</taxon>
        <taxon>Spermatophyta</taxon>
        <taxon>Magnoliopsida</taxon>
        <taxon>Liliopsida</taxon>
        <taxon>Poales</taxon>
        <taxon>Poaceae</taxon>
        <taxon>PACMAD clade</taxon>
        <taxon>Arundinoideae</taxon>
        <taxon>Arundineae</taxon>
        <taxon>Arundo</taxon>
    </lineage>
</organism>
<accession>A0A0A9PZS6</accession>